<dbReference type="PROSITE" id="PS51360">
    <property type="entry name" value="PLUS3"/>
    <property type="match status" value="1"/>
</dbReference>
<keyword evidence="5" id="KW-1015">Disulfide bond</keyword>
<evidence type="ECO:0000313" key="12">
    <source>
        <dbReference type="Proteomes" id="UP000887458"/>
    </source>
</evidence>
<dbReference type="InterPro" id="IPR018247">
    <property type="entry name" value="EF_Hand_1_Ca_BS"/>
</dbReference>
<accession>A0ABQ8J5H1</accession>
<keyword evidence="3" id="KW-0256">Endoplasmic reticulum</keyword>
<reference evidence="11 12" key="2">
    <citation type="journal article" date="2022" name="Mol. Biol. Evol.">
        <title>Comparative Genomics Reveals Insights into the Divergent Evolution of Astigmatic Mites and Household Pest Adaptations.</title>
        <authorList>
            <person name="Xiong Q."/>
            <person name="Wan A.T."/>
            <person name="Liu X."/>
            <person name="Fung C.S."/>
            <person name="Xiao X."/>
            <person name="Malainual N."/>
            <person name="Hou J."/>
            <person name="Wang L."/>
            <person name="Wang M."/>
            <person name="Yang K.Y."/>
            <person name="Cui Y."/>
            <person name="Leung E.L."/>
            <person name="Nong W."/>
            <person name="Shin S.K."/>
            <person name="Au S.W."/>
            <person name="Jeong K.Y."/>
            <person name="Chew F.T."/>
            <person name="Hui J.H."/>
            <person name="Leung T.F."/>
            <person name="Tungtrongchitr A."/>
            <person name="Zhong N."/>
            <person name="Liu Z."/>
            <person name="Tsui S.K."/>
        </authorList>
    </citation>
    <scope>NUCLEOTIDE SEQUENCE [LARGE SCALE GENOMIC DNA]</scope>
    <source>
        <strain evidence="11">Derp</strain>
    </source>
</reference>
<feature type="coiled-coil region" evidence="6">
    <location>
        <begin position="864"/>
        <end position="924"/>
    </location>
</feature>
<evidence type="ECO:0000259" key="8">
    <source>
        <dbReference type="PROSITE" id="PS50222"/>
    </source>
</evidence>
<feature type="compositionally biased region" description="Low complexity" evidence="7">
    <location>
        <begin position="966"/>
        <end position="977"/>
    </location>
</feature>
<dbReference type="InterPro" id="IPR028146">
    <property type="entry name" value="PRKCSH_N"/>
</dbReference>
<feature type="region of interest" description="Disordered" evidence="7">
    <location>
        <begin position="300"/>
        <end position="361"/>
    </location>
</feature>
<evidence type="ECO:0000256" key="6">
    <source>
        <dbReference type="SAM" id="Coils"/>
    </source>
</evidence>
<feature type="domain" description="EF-hand" evidence="8">
    <location>
        <begin position="224"/>
        <end position="259"/>
    </location>
</feature>
<dbReference type="SMART" id="SM00719">
    <property type="entry name" value="Plus3"/>
    <property type="match status" value="1"/>
</dbReference>
<dbReference type="SUPFAM" id="SSF47473">
    <property type="entry name" value="EF-hand"/>
    <property type="match status" value="1"/>
</dbReference>
<dbReference type="Gene3D" id="2.70.130.10">
    <property type="entry name" value="Mannose-6-phosphate receptor binding domain"/>
    <property type="match status" value="1"/>
</dbReference>
<name>A0ABQ8J5H1_DERPT</name>
<keyword evidence="12" id="KW-1185">Reference proteome</keyword>
<feature type="domain" description="MRH" evidence="10">
    <location>
        <begin position="414"/>
        <end position="515"/>
    </location>
</feature>
<feature type="region of interest" description="Disordered" evidence="7">
    <location>
        <begin position="548"/>
        <end position="674"/>
    </location>
</feature>
<feature type="compositionally biased region" description="Acidic residues" evidence="7">
    <location>
        <begin position="312"/>
        <end position="339"/>
    </location>
</feature>
<feature type="compositionally biased region" description="Basic and acidic residues" evidence="7">
    <location>
        <begin position="573"/>
        <end position="601"/>
    </location>
</feature>
<feature type="compositionally biased region" description="Low complexity" evidence="7">
    <location>
        <begin position="640"/>
        <end position="650"/>
    </location>
</feature>
<evidence type="ECO:0000259" key="10">
    <source>
        <dbReference type="PROSITE" id="PS51914"/>
    </source>
</evidence>
<proteinExistence type="predicted"/>
<feature type="compositionally biased region" description="Basic and acidic residues" evidence="7">
    <location>
        <begin position="548"/>
        <end position="562"/>
    </location>
</feature>
<dbReference type="Gene3D" id="3.90.70.200">
    <property type="entry name" value="Plus-3 domain"/>
    <property type="match status" value="1"/>
</dbReference>
<gene>
    <name evidence="11" type="ORF">DERP_011442</name>
</gene>
<dbReference type="InterPro" id="IPR002048">
    <property type="entry name" value="EF_hand_dom"/>
</dbReference>
<dbReference type="Gene3D" id="1.10.238.10">
    <property type="entry name" value="EF-hand"/>
    <property type="match status" value="1"/>
</dbReference>
<comment type="caution">
    <text evidence="11">The sequence shown here is derived from an EMBL/GenBank/DDBJ whole genome shotgun (WGS) entry which is preliminary data.</text>
</comment>
<reference evidence="11 12" key="1">
    <citation type="journal article" date="2018" name="J. Allergy Clin. Immunol.">
        <title>High-quality assembly of Dermatophagoides pteronyssinus genome and transcriptome reveals a wide range of novel allergens.</title>
        <authorList>
            <person name="Liu X.Y."/>
            <person name="Yang K.Y."/>
            <person name="Wang M.Q."/>
            <person name="Kwok J.S."/>
            <person name="Zeng X."/>
            <person name="Yang Z."/>
            <person name="Xiao X.J."/>
            <person name="Lau C.P."/>
            <person name="Li Y."/>
            <person name="Huang Z.M."/>
            <person name="Ba J.G."/>
            <person name="Yim A.K."/>
            <person name="Ouyang C.Y."/>
            <person name="Ngai S.M."/>
            <person name="Chan T.F."/>
            <person name="Leung E.L."/>
            <person name="Liu L."/>
            <person name="Liu Z.G."/>
            <person name="Tsui S.K."/>
        </authorList>
    </citation>
    <scope>NUCLEOTIDE SEQUENCE [LARGE SCALE GENOMIC DNA]</scope>
    <source>
        <strain evidence="11">Derp</strain>
    </source>
</reference>
<dbReference type="EMBL" id="NJHN03000074">
    <property type="protein sequence ID" value="KAH9417731.1"/>
    <property type="molecule type" value="Genomic_DNA"/>
</dbReference>
<feature type="compositionally biased region" description="Polar residues" evidence="7">
    <location>
        <begin position="300"/>
        <end position="311"/>
    </location>
</feature>
<dbReference type="PROSITE" id="PS51914">
    <property type="entry name" value="MRH"/>
    <property type="match status" value="1"/>
</dbReference>
<feature type="domain" description="Plus3" evidence="9">
    <location>
        <begin position="685"/>
        <end position="816"/>
    </location>
</feature>
<evidence type="ECO:0000313" key="11">
    <source>
        <dbReference type="EMBL" id="KAH9417731.1"/>
    </source>
</evidence>
<dbReference type="PROSITE" id="PS50222">
    <property type="entry name" value="EF_HAND_2"/>
    <property type="match status" value="1"/>
</dbReference>
<sequence>MIFDYRKFLFCFIINYSFINGTTEVLRPRGVPLTKKSFYDPGKDFQCLDGSATIPFLLVNDDYCDCDDGSDEPGTSACSNGVFHCSNIGFVEKIIPSSRVNDGICDCCDASDEYNSSIKCENNCLELGEQMRIERERYLELMKQGNEIRQTYIATAKQKIDETKQELETLKSQMNEVESVKNEKFEAKNQVEELEKEALEKHRAKEEELRKQKEEEEMKIREIEETKQASDVFIKLDTDSDGIITLDELKSYQGFDRDNDGSVSDDEAKFFSNGLEQLVLPTFIESSWPMVKPIIDNEPQNEVEQQQASEYQTDDTNPETTMNEDESLDHEEESDDIEHESESPSIPAESTVSTSVTLEYDESTQKLVDDAKKARDEYNQAEAQYQDIQTKIRELEVVLETDFGPNGEYMALKGSCFELDENEYVYKLCPFDSASQRSKTGGTETNLGRWGKWIGSEQNHYERFIMEGGTQCWNGPARSVIVHISCGDDNQLIRASEPNRCEYSFEFKSPAACVFNQSILESTDNVHEHILRTRFEIERKLRLAKKQEMKKKANEKQNDKNFDSAFTESASRSIERRRNMEDKRKVKDAMKGLKAEREKKKEKLKQKLKATDVYSDSSDSDDSNSDVRISKKDRKKSSSSEDFSSSSSISDDSDVDTKTKSNKRDKDDWDNEQSADHIEDIEQFDFTIEHLNSIRISRFKMEKWCHAPFFRDTVMHAFVRIGVGNSSLSQYIVGQIVDIVETAKIYTLGKTRTNKGIKLKHANDAEKVFRLEYVSNSEFTENEFQQWHLKMIADKCDFPTKDQVERKKTDIQKAINYNYSNEDIELIVAEKERFKNKPTNFAMKKTQLMKDKEFAEMNGDHDKAIEISKEIDKLEEESKKLDKKRTQSIASISFINERNRMRNIKEAERAIAESAKEAQNQKDDPFTRRKCAPTMIHVFNKNKQSNQSQPNETNEQSSKETDSQKSSKNSAESNENNDTLDSINTNKNTASSGLSQNNHSKSTNSSSQNDKDNTDMFSVHDFDIKIDFETLDFGLNNNNSSSISSQNSSLLFSGLSNSKPNGFSVARSNPLPNSGTNRRSLNLDEYKKKKGLI</sequence>
<evidence type="ECO:0000256" key="3">
    <source>
        <dbReference type="ARBA" id="ARBA00022824"/>
    </source>
</evidence>
<protein>
    <recommendedName>
        <fullName evidence="1">Glucosidase 2 subunit beta</fullName>
    </recommendedName>
</protein>
<feature type="compositionally biased region" description="Basic and acidic residues" evidence="7">
    <location>
        <begin position="655"/>
        <end position="667"/>
    </location>
</feature>
<dbReference type="PANTHER" id="PTHR12630">
    <property type="entry name" value="N-LINKED OLIGOSACCHARIDE PROCESSING"/>
    <property type="match status" value="1"/>
</dbReference>
<dbReference type="InterPro" id="IPR036607">
    <property type="entry name" value="PRKCSH"/>
</dbReference>
<dbReference type="SUPFAM" id="SSF50911">
    <property type="entry name" value="Mannose 6-phosphate receptor domain"/>
    <property type="match status" value="1"/>
</dbReference>
<keyword evidence="6" id="KW-0175">Coiled coil</keyword>
<keyword evidence="2" id="KW-0732">Signal</keyword>
<dbReference type="SUPFAM" id="SSF159042">
    <property type="entry name" value="Plus3-like"/>
    <property type="match status" value="1"/>
</dbReference>
<dbReference type="InterPro" id="IPR036128">
    <property type="entry name" value="Plus3-like_sf"/>
</dbReference>
<dbReference type="Pfam" id="PF12999">
    <property type="entry name" value="PRKCSH-like"/>
    <property type="match status" value="1"/>
</dbReference>
<dbReference type="Pfam" id="PF03126">
    <property type="entry name" value="Plus-3"/>
    <property type="match status" value="1"/>
</dbReference>
<feature type="region of interest" description="Disordered" evidence="7">
    <location>
        <begin position="940"/>
        <end position="1014"/>
    </location>
</feature>
<dbReference type="PANTHER" id="PTHR12630:SF1">
    <property type="entry name" value="GLUCOSIDASE 2 SUBUNIT BETA"/>
    <property type="match status" value="1"/>
</dbReference>
<dbReference type="Pfam" id="PF13015">
    <property type="entry name" value="PRKCSH_1"/>
    <property type="match status" value="1"/>
</dbReference>
<dbReference type="CDD" id="cd00112">
    <property type="entry name" value="LDLa"/>
    <property type="match status" value="1"/>
</dbReference>
<keyword evidence="4" id="KW-0106">Calcium</keyword>
<evidence type="ECO:0000256" key="4">
    <source>
        <dbReference type="ARBA" id="ARBA00022837"/>
    </source>
</evidence>
<dbReference type="InterPro" id="IPR004343">
    <property type="entry name" value="Plus-3_dom"/>
</dbReference>
<dbReference type="InterPro" id="IPR002172">
    <property type="entry name" value="LDrepeatLR_classA_rpt"/>
</dbReference>
<evidence type="ECO:0000256" key="5">
    <source>
        <dbReference type="ARBA" id="ARBA00023157"/>
    </source>
</evidence>
<feature type="coiled-coil region" evidence="6">
    <location>
        <begin position="364"/>
        <end position="398"/>
    </location>
</feature>
<dbReference type="InterPro" id="IPR039794">
    <property type="entry name" value="Gtb1-like"/>
</dbReference>
<dbReference type="InterPro" id="IPR009011">
    <property type="entry name" value="Man6P_isomerase_rcpt-bd_dom_sf"/>
</dbReference>
<evidence type="ECO:0000256" key="2">
    <source>
        <dbReference type="ARBA" id="ARBA00022729"/>
    </source>
</evidence>
<dbReference type="Proteomes" id="UP000887458">
    <property type="component" value="Unassembled WGS sequence"/>
</dbReference>
<dbReference type="InterPro" id="IPR011992">
    <property type="entry name" value="EF-hand-dom_pair"/>
</dbReference>
<evidence type="ECO:0000256" key="7">
    <source>
        <dbReference type="SAM" id="MobiDB-lite"/>
    </source>
</evidence>
<dbReference type="PROSITE" id="PS00018">
    <property type="entry name" value="EF_HAND_1"/>
    <property type="match status" value="1"/>
</dbReference>
<evidence type="ECO:0000256" key="1">
    <source>
        <dbReference type="ARBA" id="ARBA00022387"/>
    </source>
</evidence>
<evidence type="ECO:0000259" key="9">
    <source>
        <dbReference type="PROSITE" id="PS51360"/>
    </source>
</evidence>
<organism evidence="11 12">
    <name type="scientific">Dermatophagoides pteronyssinus</name>
    <name type="common">European house dust mite</name>
    <dbReference type="NCBI Taxonomy" id="6956"/>
    <lineage>
        <taxon>Eukaryota</taxon>
        <taxon>Metazoa</taxon>
        <taxon>Ecdysozoa</taxon>
        <taxon>Arthropoda</taxon>
        <taxon>Chelicerata</taxon>
        <taxon>Arachnida</taxon>
        <taxon>Acari</taxon>
        <taxon>Acariformes</taxon>
        <taxon>Sarcoptiformes</taxon>
        <taxon>Astigmata</taxon>
        <taxon>Psoroptidia</taxon>
        <taxon>Analgoidea</taxon>
        <taxon>Pyroglyphidae</taxon>
        <taxon>Dermatophagoidinae</taxon>
        <taxon>Dermatophagoides</taxon>
    </lineage>
</organism>
<dbReference type="InterPro" id="IPR044865">
    <property type="entry name" value="MRH_dom"/>
</dbReference>
<feature type="compositionally biased region" description="Polar residues" evidence="7">
    <location>
        <begin position="979"/>
        <end position="1008"/>
    </location>
</feature>
<feature type="coiled-coil region" evidence="6">
    <location>
        <begin position="153"/>
        <end position="229"/>
    </location>
</feature>